<protein>
    <recommendedName>
        <fullName evidence="2">MULE transposase domain-containing protein</fullName>
    </recommendedName>
</protein>
<feature type="compositionally biased region" description="Basic and acidic residues" evidence="1">
    <location>
        <begin position="105"/>
        <end position="118"/>
    </location>
</feature>
<feature type="region of interest" description="Disordered" evidence="1">
    <location>
        <begin position="376"/>
        <end position="400"/>
    </location>
</feature>
<feature type="compositionally biased region" description="Acidic residues" evidence="1">
    <location>
        <begin position="139"/>
        <end position="157"/>
    </location>
</feature>
<dbReference type="Proteomes" id="UP001530293">
    <property type="component" value="Unassembled WGS sequence"/>
</dbReference>
<evidence type="ECO:0000313" key="4">
    <source>
        <dbReference type="Proteomes" id="UP001530293"/>
    </source>
</evidence>
<feature type="compositionally biased region" description="Low complexity" evidence="1">
    <location>
        <begin position="17"/>
        <end position="48"/>
    </location>
</feature>
<reference evidence="3 4" key="1">
    <citation type="submission" date="2024-10" db="EMBL/GenBank/DDBJ databases">
        <title>Updated reference genomes for cyclostephanoid diatoms.</title>
        <authorList>
            <person name="Roberts W.R."/>
            <person name="Alverson A.J."/>
        </authorList>
    </citation>
    <scope>NUCLEOTIDE SEQUENCE [LARGE SCALE GENOMIC DNA]</scope>
    <source>
        <strain evidence="3 4">AJA232-27</strain>
    </source>
</reference>
<evidence type="ECO:0000259" key="2">
    <source>
        <dbReference type="Pfam" id="PF10551"/>
    </source>
</evidence>
<dbReference type="InterPro" id="IPR018289">
    <property type="entry name" value="MULE_transposase_dom"/>
</dbReference>
<dbReference type="AlphaFoldDB" id="A0ABD3N7I1"/>
<dbReference type="EMBL" id="JALLBG020000017">
    <property type="protein sequence ID" value="KAL3772055.1"/>
    <property type="molecule type" value="Genomic_DNA"/>
</dbReference>
<evidence type="ECO:0000313" key="3">
    <source>
        <dbReference type="EMBL" id="KAL3772055.1"/>
    </source>
</evidence>
<feature type="compositionally biased region" description="Acidic residues" evidence="1">
    <location>
        <begin position="169"/>
        <end position="201"/>
    </location>
</feature>
<evidence type="ECO:0000256" key="1">
    <source>
        <dbReference type="SAM" id="MobiDB-lite"/>
    </source>
</evidence>
<keyword evidence="4" id="KW-1185">Reference proteome</keyword>
<feature type="compositionally biased region" description="Low complexity" evidence="1">
    <location>
        <begin position="61"/>
        <end position="85"/>
    </location>
</feature>
<feature type="domain" description="MULE transposase" evidence="2">
    <location>
        <begin position="582"/>
        <end position="664"/>
    </location>
</feature>
<feature type="compositionally biased region" description="Acidic residues" evidence="1">
    <location>
        <begin position="119"/>
        <end position="129"/>
    </location>
</feature>
<dbReference type="Pfam" id="PF10551">
    <property type="entry name" value="MULE"/>
    <property type="match status" value="1"/>
</dbReference>
<feature type="compositionally biased region" description="Basic and acidic residues" evidence="1">
    <location>
        <begin position="376"/>
        <end position="399"/>
    </location>
</feature>
<dbReference type="PANTHER" id="PTHR31973:SF187">
    <property type="entry name" value="MUTATOR TRANSPOSASE MUDRA PROTEIN"/>
    <property type="match status" value="1"/>
</dbReference>
<comment type="caution">
    <text evidence="3">The sequence shown here is derived from an EMBL/GenBank/DDBJ whole genome shotgun (WGS) entry which is preliminary data.</text>
</comment>
<feature type="region of interest" description="Disordered" evidence="1">
    <location>
        <begin position="1"/>
        <end position="87"/>
    </location>
</feature>
<gene>
    <name evidence="3" type="ORF">ACHAWU_008077</name>
</gene>
<accession>A0ABD3N7I1</accession>
<name>A0ABD3N7I1_9STRA</name>
<feature type="region of interest" description="Disordered" evidence="1">
    <location>
        <begin position="105"/>
        <end position="208"/>
    </location>
</feature>
<dbReference type="PANTHER" id="PTHR31973">
    <property type="entry name" value="POLYPROTEIN, PUTATIVE-RELATED"/>
    <property type="match status" value="1"/>
</dbReference>
<organism evidence="3 4">
    <name type="scientific">Discostella pseudostelligera</name>
    <dbReference type="NCBI Taxonomy" id="259834"/>
    <lineage>
        <taxon>Eukaryota</taxon>
        <taxon>Sar</taxon>
        <taxon>Stramenopiles</taxon>
        <taxon>Ochrophyta</taxon>
        <taxon>Bacillariophyta</taxon>
        <taxon>Coscinodiscophyceae</taxon>
        <taxon>Thalassiosirophycidae</taxon>
        <taxon>Stephanodiscales</taxon>
        <taxon>Stephanodiscaceae</taxon>
        <taxon>Discostella</taxon>
    </lineage>
</organism>
<sequence>MPPKRLKQPPPSPSPSLGPSTTTRTTRTRSAAANTTNTLTRCTTRTSALPPVIESRPLPVSANTNTSSARNVASTSTSTTTSDIEYNNEEIDDEIALVFARDAGKEGGFARKGGGRDDDNVDDGGDDDGICATKRGGGDDDDDGGGGSDDDGGDDDDCRVYATKRGGGGDDDDDDYDVNDDDDDDEDDEDDEDEEDYENMAELDMPSDPFAFITPKMAARARVADGPPIPHSGMDPKEFEAARKKRKAYTDAVRNQKIKDSKSTVLSVVDNFKGDTTEHLRLMSIVDEKPLLKAHTFPDKNTLWLRIAEEANRRRLYVQADRSDHSNLVVFGDDFYVSSTFTVGEGWKVHIAAVREGDEDMNSRTKELIRACNARAEQRRRGLPKADEDDVTNDKEKNPRTPYTMQWVADLLKPSIKNTPNMSYDQFREVLKPYGHAYAFTDSILQDAKRKAKLDLFGSAEKNVTYANGVVSEMIALGHHAKLEFMSRKQVMKRLGVILINEENKRRLDAKEAVMDKSEWNLFVKNWKKENAVALEKECGLADGPQSRFLTGIMFAPSTSSHQVPLLQKVVQADASHMLIGKYTLFSAYSGTANMNMSPVAFAILFGNEDTASWTQFLEFTAQIHPSLNSREVTIVTDQNKGSIEAIKKVLPDAFHFHCSWHRRQNITKYFGNREGTIRLSANWMFNELSNCSTLPSIREKSGLYFPQMNGSH</sequence>
<proteinExistence type="predicted"/>